<accession>A0AC58UQY4</accession>
<keyword evidence="1" id="KW-1185">Reference proteome</keyword>
<dbReference type="Proteomes" id="UP000790787">
    <property type="component" value="Chromosome 6"/>
</dbReference>
<name>A0AC58UQY4_TOBAC</name>
<proteinExistence type="predicted"/>
<sequence>MWVKGLPFKISFFMWKLWKGYCGMLDNKGNSETQTNIPSIARSEFNWLLLRNEEGDLVYACGKEIQEVTNTLAETRAIFEALKHCLTNEMNNIWVETDSMLLKKVITREWKPPWVIEEEVKEIRKMLMLCNGRITHIFREGNKLADHFANYALDQGVIECHSFNYLDTQGRRLVNGDKMQCPFPRVKASRQ</sequence>
<reference evidence="2" key="2">
    <citation type="submission" date="2025-08" db="UniProtKB">
        <authorList>
            <consortium name="RefSeq"/>
        </authorList>
    </citation>
    <scope>IDENTIFICATION</scope>
    <source>
        <tissue evidence="2">Leaf</tissue>
    </source>
</reference>
<gene>
    <name evidence="2" type="primary">LOC142182016</name>
</gene>
<evidence type="ECO:0000313" key="1">
    <source>
        <dbReference type="Proteomes" id="UP000790787"/>
    </source>
</evidence>
<reference evidence="1" key="1">
    <citation type="journal article" date="2014" name="Nat. Commun.">
        <title>The tobacco genome sequence and its comparison with those of tomato and potato.</title>
        <authorList>
            <person name="Sierro N."/>
            <person name="Battey J.N."/>
            <person name="Ouadi S."/>
            <person name="Bakaher N."/>
            <person name="Bovet L."/>
            <person name="Willig A."/>
            <person name="Goepfert S."/>
            <person name="Peitsch M.C."/>
            <person name="Ivanov N.V."/>
        </authorList>
    </citation>
    <scope>NUCLEOTIDE SEQUENCE [LARGE SCALE GENOMIC DNA]</scope>
</reference>
<dbReference type="RefSeq" id="XP_075111900.1">
    <property type="nucleotide sequence ID" value="XM_075255799.1"/>
</dbReference>
<evidence type="ECO:0000313" key="2">
    <source>
        <dbReference type="RefSeq" id="XP_075111900.1"/>
    </source>
</evidence>
<organism evidence="1 2">
    <name type="scientific">Nicotiana tabacum</name>
    <name type="common">Common tobacco</name>
    <dbReference type="NCBI Taxonomy" id="4097"/>
    <lineage>
        <taxon>Eukaryota</taxon>
        <taxon>Viridiplantae</taxon>
        <taxon>Streptophyta</taxon>
        <taxon>Embryophyta</taxon>
        <taxon>Tracheophyta</taxon>
        <taxon>Spermatophyta</taxon>
        <taxon>Magnoliopsida</taxon>
        <taxon>eudicotyledons</taxon>
        <taxon>Gunneridae</taxon>
        <taxon>Pentapetalae</taxon>
        <taxon>asterids</taxon>
        <taxon>lamiids</taxon>
        <taxon>Solanales</taxon>
        <taxon>Solanaceae</taxon>
        <taxon>Nicotianoideae</taxon>
        <taxon>Nicotianeae</taxon>
        <taxon>Nicotiana</taxon>
    </lineage>
</organism>
<protein>
    <submittedName>
        <fullName evidence="2">Uncharacterized protein LOC142182016</fullName>
    </submittedName>
</protein>